<keyword evidence="1" id="KW-1133">Transmembrane helix</keyword>
<dbReference type="AlphaFoldDB" id="A0A660CHT6"/>
<keyword evidence="1" id="KW-0812">Transmembrane</keyword>
<keyword evidence="1" id="KW-0472">Membrane</keyword>
<organism evidence="2 3">
    <name type="scientific">Prauserella rugosa</name>
    <dbReference type="NCBI Taxonomy" id="43354"/>
    <lineage>
        <taxon>Bacteria</taxon>
        <taxon>Bacillati</taxon>
        <taxon>Actinomycetota</taxon>
        <taxon>Actinomycetes</taxon>
        <taxon>Pseudonocardiales</taxon>
        <taxon>Pseudonocardiaceae</taxon>
        <taxon>Prauserella</taxon>
    </lineage>
</organism>
<dbReference type="EMBL" id="VLJV01000001">
    <property type="protein sequence ID" value="TWH21417.1"/>
    <property type="molecule type" value="Genomic_DNA"/>
</dbReference>
<keyword evidence="3" id="KW-1185">Reference proteome</keyword>
<dbReference type="OrthoDB" id="5188059at2"/>
<feature type="transmembrane region" description="Helical" evidence="1">
    <location>
        <begin position="127"/>
        <end position="147"/>
    </location>
</feature>
<accession>A0A660CHT6</accession>
<name>A0A660CHT6_9PSEU</name>
<evidence type="ECO:0000313" key="3">
    <source>
        <dbReference type="Proteomes" id="UP000317303"/>
    </source>
</evidence>
<reference evidence="2 3" key="1">
    <citation type="submission" date="2019-07" db="EMBL/GenBank/DDBJ databases">
        <title>R&amp;d 2014.</title>
        <authorList>
            <person name="Klenk H.-P."/>
        </authorList>
    </citation>
    <scope>NUCLEOTIDE SEQUENCE [LARGE SCALE GENOMIC DNA]</scope>
    <source>
        <strain evidence="2 3">DSM 43194</strain>
    </source>
</reference>
<sequence length="242" mass="26692">MLHSHEAAELRRRESRKPIRWLLVALGSLVAALIPVLIAVSTSGGVDHLLGRTEPVTATVERVDVSGKCKHRTEHRITAAWHLDGHPGRGEYRRCGDPPAEGSAVELWIGDDGHIEQESPTATRNGIGGLSLVMAALVWVLSVAILVPAGRRRRRLLATGSLPLAQAVPVELHVSRRVRMTVHDPAGRRHVVIEPVLHSGRGRRLTGSWWLYPVPNGNDRRRSGLLVRGHERCWIDMPGTIR</sequence>
<evidence type="ECO:0000313" key="2">
    <source>
        <dbReference type="EMBL" id="TWH21417.1"/>
    </source>
</evidence>
<evidence type="ECO:0000256" key="1">
    <source>
        <dbReference type="SAM" id="Phobius"/>
    </source>
</evidence>
<dbReference type="RefSeq" id="WP_030533572.1">
    <property type="nucleotide sequence ID" value="NZ_JOIJ01000016.1"/>
</dbReference>
<comment type="caution">
    <text evidence="2">The sequence shown here is derived from an EMBL/GenBank/DDBJ whole genome shotgun (WGS) entry which is preliminary data.</text>
</comment>
<dbReference type="Proteomes" id="UP000317303">
    <property type="component" value="Unassembled WGS sequence"/>
</dbReference>
<protein>
    <submittedName>
        <fullName evidence="2">Uncharacterized protein</fullName>
    </submittedName>
</protein>
<proteinExistence type="predicted"/>
<feature type="transmembrane region" description="Helical" evidence="1">
    <location>
        <begin position="21"/>
        <end position="40"/>
    </location>
</feature>
<gene>
    <name evidence="2" type="ORF">JD82_03281</name>
</gene>